<feature type="compositionally biased region" description="Basic residues" evidence="1">
    <location>
        <begin position="84"/>
        <end position="102"/>
    </location>
</feature>
<feature type="region of interest" description="Disordered" evidence="1">
    <location>
        <begin position="74"/>
        <end position="102"/>
    </location>
</feature>
<evidence type="ECO:0000313" key="3">
    <source>
        <dbReference type="Proteomes" id="UP001430953"/>
    </source>
</evidence>
<dbReference type="EMBL" id="JADYXP020000012">
    <property type="protein sequence ID" value="KAL0112908.1"/>
    <property type="molecule type" value="Genomic_DNA"/>
</dbReference>
<protein>
    <submittedName>
        <fullName evidence="2">Uncharacterized protein</fullName>
    </submittedName>
</protein>
<keyword evidence="3" id="KW-1185">Reference proteome</keyword>
<reference evidence="2 3" key="1">
    <citation type="submission" date="2023-03" db="EMBL/GenBank/DDBJ databases">
        <title>High recombination rates correlate with genetic variation in Cardiocondyla obscurior ants.</title>
        <authorList>
            <person name="Errbii M."/>
        </authorList>
    </citation>
    <scope>NUCLEOTIDE SEQUENCE [LARGE SCALE GENOMIC DNA]</scope>
    <source>
        <strain evidence="2">Alpha-2009</strain>
        <tissue evidence="2">Whole body</tissue>
    </source>
</reference>
<name>A0AAW2FBM6_9HYME</name>
<organism evidence="2 3">
    <name type="scientific">Cardiocondyla obscurior</name>
    <dbReference type="NCBI Taxonomy" id="286306"/>
    <lineage>
        <taxon>Eukaryota</taxon>
        <taxon>Metazoa</taxon>
        <taxon>Ecdysozoa</taxon>
        <taxon>Arthropoda</taxon>
        <taxon>Hexapoda</taxon>
        <taxon>Insecta</taxon>
        <taxon>Pterygota</taxon>
        <taxon>Neoptera</taxon>
        <taxon>Endopterygota</taxon>
        <taxon>Hymenoptera</taxon>
        <taxon>Apocrita</taxon>
        <taxon>Aculeata</taxon>
        <taxon>Formicoidea</taxon>
        <taxon>Formicidae</taxon>
        <taxon>Myrmicinae</taxon>
        <taxon>Cardiocondyla</taxon>
    </lineage>
</organism>
<sequence>MANNTDGVTQRNNYRARIPASARWRIPRRDALYSFPLCSCVLRLVNSRDCFWNPDAAPQYPILAGAGRRMQYGTLVEGASRSDKKPRRKKNTAKKEKKKKKR</sequence>
<comment type="caution">
    <text evidence="2">The sequence shown here is derived from an EMBL/GenBank/DDBJ whole genome shotgun (WGS) entry which is preliminary data.</text>
</comment>
<evidence type="ECO:0000256" key="1">
    <source>
        <dbReference type="SAM" id="MobiDB-lite"/>
    </source>
</evidence>
<proteinExistence type="predicted"/>
<evidence type="ECO:0000313" key="2">
    <source>
        <dbReference type="EMBL" id="KAL0112908.1"/>
    </source>
</evidence>
<dbReference type="AlphaFoldDB" id="A0AAW2FBM6"/>
<dbReference type="Proteomes" id="UP001430953">
    <property type="component" value="Unassembled WGS sequence"/>
</dbReference>
<accession>A0AAW2FBM6</accession>
<gene>
    <name evidence="2" type="ORF">PUN28_012275</name>
</gene>